<sequence>MVPTPRPFVALTTPVPDTTEYIYHRHEKIPRLVVIFIPVCVLLLFAIVVATVFIKKYRNLQRAYNTDQLYEKRDDTSSSEEKSSKVNEYLRQRDLCLQRQGDNRPLLETGEDSRCSKGQKYSPDAQACTLSQETGNKNMESVPLMETPCKDSVVELKG</sequence>
<feature type="compositionally biased region" description="Polar residues" evidence="1">
    <location>
        <begin position="128"/>
        <end position="139"/>
    </location>
</feature>
<keyword evidence="2" id="KW-1133">Transmembrane helix</keyword>
<feature type="region of interest" description="Disordered" evidence="1">
    <location>
        <begin position="68"/>
        <end position="87"/>
    </location>
</feature>
<dbReference type="AlphaFoldDB" id="A0AAN8ZTZ8"/>
<feature type="transmembrane region" description="Helical" evidence="2">
    <location>
        <begin position="32"/>
        <end position="54"/>
    </location>
</feature>
<keyword evidence="2" id="KW-0812">Transmembrane</keyword>
<evidence type="ECO:0000256" key="2">
    <source>
        <dbReference type="SAM" id="Phobius"/>
    </source>
</evidence>
<organism evidence="3 4">
    <name type="scientific">Halocaridina rubra</name>
    <name type="common">Hawaiian red shrimp</name>
    <dbReference type="NCBI Taxonomy" id="373956"/>
    <lineage>
        <taxon>Eukaryota</taxon>
        <taxon>Metazoa</taxon>
        <taxon>Ecdysozoa</taxon>
        <taxon>Arthropoda</taxon>
        <taxon>Crustacea</taxon>
        <taxon>Multicrustacea</taxon>
        <taxon>Malacostraca</taxon>
        <taxon>Eumalacostraca</taxon>
        <taxon>Eucarida</taxon>
        <taxon>Decapoda</taxon>
        <taxon>Pleocyemata</taxon>
        <taxon>Caridea</taxon>
        <taxon>Atyoidea</taxon>
        <taxon>Atyidae</taxon>
        <taxon>Halocaridina</taxon>
    </lineage>
</organism>
<protein>
    <submittedName>
        <fullName evidence="3">Uncharacterized protein</fullName>
    </submittedName>
</protein>
<accession>A0AAN8ZTZ8</accession>
<feature type="compositionally biased region" description="Basic and acidic residues" evidence="1">
    <location>
        <begin position="69"/>
        <end position="87"/>
    </location>
</feature>
<proteinExistence type="predicted"/>
<evidence type="ECO:0000313" key="4">
    <source>
        <dbReference type="Proteomes" id="UP001381693"/>
    </source>
</evidence>
<keyword evidence="2" id="KW-0472">Membrane</keyword>
<name>A0AAN8ZTZ8_HALRR</name>
<evidence type="ECO:0000313" key="3">
    <source>
        <dbReference type="EMBL" id="KAK7028016.1"/>
    </source>
</evidence>
<comment type="caution">
    <text evidence="3">The sequence shown here is derived from an EMBL/GenBank/DDBJ whole genome shotgun (WGS) entry which is preliminary data.</text>
</comment>
<dbReference type="Proteomes" id="UP001381693">
    <property type="component" value="Unassembled WGS sequence"/>
</dbReference>
<dbReference type="EMBL" id="JAXCGZ010022666">
    <property type="protein sequence ID" value="KAK7028016.1"/>
    <property type="molecule type" value="Genomic_DNA"/>
</dbReference>
<keyword evidence="4" id="KW-1185">Reference proteome</keyword>
<gene>
    <name evidence="3" type="ORF">SK128_012939</name>
</gene>
<reference evidence="3 4" key="1">
    <citation type="submission" date="2023-11" db="EMBL/GenBank/DDBJ databases">
        <title>Halocaridina rubra genome assembly.</title>
        <authorList>
            <person name="Smith C."/>
        </authorList>
    </citation>
    <scope>NUCLEOTIDE SEQUENCE [LARGE SCALE GENOMIC DNA]</scope>
    <source>
        <strain evidence="3">EP-1</strain>
        <tissue evidence="3">Whole</tissue>
    </source>
</reference>
<feature type="region of interest" description="Disordered" evidence="1">
    <location>
        <begin position="101"/>
        <end position="144"/>
    </location>
</feature>
<evidence type="ECO:0000256" key="1">
    <source>
        <dbReference type="SAM" id="MobiDB-lite"/>
    </source>
</evidence>